<comment type="caution">
    <text evidence="2">The sequence shown here is derived from an EMBL/GenBank/DDBJ whole genome shotgun (WGS) entry which is preliminary data.</text>
</comment>
<feature type="non-terminal residue" evidence="2">
    <location>
        <position position="1"/>
    </location>
</feature>
<gene>
    <name evidence="2" type="ORF">DI551_12025</name>
</gene>
<feature type="transmembrane region" description="Helical" evidence="1">
    <location>
        <begin position="7"/>
        <end position="26"/>
    </location>
</feature>
<dbReference type="EMBL" id="QFQB01000150">
    <property type="protein sequence ID" value="PZQ43500.1"/>
    <property type="molecule type" value="Genomic_DNA"/>
</dbReference>
<reference evidence="2 3" key="1">
    <citation type="submission" date="2017-08" db="EMBL/GenBank/DDBJ databases">
        <title>Infants hospitalized years apart are colonized by the same room-sourced microbial strains.</title>
        <authorList>
            <person name="Brooks B."/>
            <person name="Olm M.R."/>
            <person name="Firek B.A."/>
            <person name="Baker R."/>
            <person name="Thomas B.C."/>
            <person name="Morowitz M.J."/>
            <person name="Banfield J.F."/>
        </authorList>
    </citation>
    <scope>NUCLEOTIDE SEQUENCE [LARGE SCALE GENOMIC DNA]</scope>
    <source>
        <strain evidence="2">S2_005_002_R2_29</strain>
    </source>
</reference>
<keyword evidence="1" id="KW-0472">Membrane</keyword>
<protein>
    <recommendedName>
        <fullName evidence="4">O-antigen ligase domain-containing protein</fullName>
    </recommendedName>
</protein>
<evidence type="ECO:0008006" key="4">
    <source>
        <dbReference type="Google" id="ProtNLM"/>
    </source>
</evidence>
<feature type="transmembrane region" description="Helical" evidence="1">
    <location>
        <begin position="56"/>
        <end position="73"/>
    </location>
</feature>
<organism evidence="2 3">
    <name type="scientific">Micavibrio aeruginosavorus</name>
    <dbReference type="NCBI Taxonomy" id="349221"/>
    <lineage>
        <taxon>Bacteria</taxon>
        <taxon>Pseudomonadati</taxon>
        <taxon>Bdellovibrionota</taxon>
        <taxon>Bdellovibrionia</taxon>
        <taxon>Bdellovibrionales</taxon>
        <taxon>Pseudobdellovibrionaceae</taxon>
        <taxon>Micavibrio</taxon>
    </lineage>
</organism>
<evidence type="ECO:0000313" key="3">
    <source>
        <dbReference type="Proteomes" id="UP000249417"/>
    </source>
</evidence>
<feature type="transmembrane region" description="Helical" evidence="1">
    <location>
        <begin position="140"/>
        <end position="160"/>
    </location>
</feature>
<feature type="transmembrane region" description="Helical" evidence="1">
    <location>
        <begin position="196"/>
        <end position="213"/>
    </location>
</feature>
<evidence type="ECO:0000256" key="1">
    <source>
        <dbReference type="SAM" id="Phobius"/>
    </source>
</evidence>
<sequence>SLSRANLLKIIGSLAGLGVLIAAMLLDIQRATIGAIVLTWLVLAVATLIKTPRRAILPLLLIGGMTASIYPLVAEAVQAIALKTAHVGMNMRVQEAAAVFDTLLAHPPAIFVGLGWGAEFASPAVGGLNVNYTHSLLTTMALKGGLILFVLAVLAIGASIYKIMLIFQRDRVRALTLFWPLVIPVFLYASHKSLDFGLILLMIGVWSIPVRPLQESHTSCKEKEHLKPTKSE</sequence>
<keyword evidence="1" id="KW-1133">Transmembrane helix</keyword>
<feature type="transmembrane region" description="Helical" evidence="1">
    <location>
        <begin position="172"/>
        <end position="190"/>
    </location>
</feature>
<dbReference type="AlphaFoldDB" id="A0A2W5PWQ1"/>
<evidence type="ECO:0000313" key="2">
    <source>
        <dbReference type="EMBL" id="PZQ43500.1"/>
    </source>
</evidence>
<accession>A0A2W5PWQ1</accession>
<proteinExistence type="predicted"/>
<dbReference type="Proteomes" id="UP000249417">
    <property type="component" value="Unassembled WGS sequence"/>
</dbReference>
<name>A0A2W5PWQ1_9BACT</name>
<feature type="transmembrane region" description="Helical" evidence="1">
    <location>
        <begin position="32"/>
        <end position="49"/>
    </location>
</feature>
<keyword evidence="1" id="KW-0812">Transmembrane</keyword>